<feature type="domain" description="Prolamin-like" evidence="3">
    <location>
        <begin position="37"/>
        <end position="87"/>
    </location>
</feature>
<dbReference type="PANTHER" id="PTHR31181">
    <property type="entry name" value="EGG CELL-SECRETED PROTEIN 1.4"/>
    <property type="match status" value="1"/>
</dbReference>
<dbReference type="InterPro" id="IPR008502">
    <property type="entry name" value="Prolamin-like"/>
</dbReference>
<dbReference type="PANTHER" id="PTHR31181:SF51">
    <property type="entry name" value="EGG CELL-SECRETED PROTEIN 1.4"/>
    <property type="match status" value="1"/>
</dbReference>
<evidence type="ECO:0000313" key="5">
    <source>
        <dbReference type="Proteomes" id="UP001412067"/>
    </source>
</evidence>
<keyword evidence="5" id="KW-1185">Reference proteome</keyword>
<name>A0ABR2MEM6_9ASPA</name>
<evidence type="ECO:0000256" key="2">
    <source>
        <dbReference type="SAM" id="SignalP"/>
    </source>
</evidence>
<proteinExistence type="predicted"/>
<comment type="caution">
    <text evidence="4">The sequence shown here is derived from an EMBL/GenBank/DDBJ whole genome shotgun (WGS) entry which is preliminary data.</text>
</comment>
<organism evidence="4 5">
    <name type="scientific">Platanthera guangdongensis</name>
    <dbReference type="NCBI Taxonomy" id="2320717"/>
    <lineage>
        <taxon>Eukaryota</taxon>
        <taxon>Viridiplantae</taxon>
        <taxon>Streptophyta</taxon>
        <taxon>Embryophyta</taxon>
        <taxon>Tracheophyta</taxon>
        <taxon>Spermatophyta</taxon>
        <taxon>Magnoliopsida</taxon>
        <taxon>Liliopsida</taxon>
        <taxon>Asparagales</taxon>
        <taxon>Orchidaceae</taxon>
        <taxon>Orchidoideae</taxon>
        <taxon>Orchideae</taxon>
        <taxon>Orchidinae</taxon>
        <taxon>Platanthera</taxon>
    </lineage>
</organism>
<sequence>MAKQGGTACAFILLLIIAGTMTPRAASFDPFKDILGCWKAVVEVENCVVKLVPSFLNLHIRLTQDCCKAIIHIEENCIPTTPVFGATLSNLTSSICGALADPSPPPVSHKDKLYFISSIVNEEEFSLWRVCHLFLCL</sequence>
<feature type="chain" id="PRO_5045635106" description="Prolamin-like domain-containing protein" evidence="2">
    <location>
        <begin position="28"/>
        <end position="137"/>
    </location>
</feature>
<keyword evidence="1 2" id="KW-0732">Signal</keyword>
<evidence type="ECO:0000259" key="3">
    <source>
        <dbReference type="Pfam" id="PF05617"/>
    </source>
</evidence>
<dbReference type="Pfam" id="PF05617">
    <property type="entry name" value="Prolamin_like"/>
    <property type="match status" value="1"/>
</dbReference>
<accession>A0ABR2MEM6</accession>
<reference evidence="4 5" key="1">
    <citation type="journal article" date="2022" name="Nat. Plants">
        <title>Genomes of leafy and leafless Platanthera orchids illuminate the evolution of mycoheterotrophy.</title>
        <authorList>
            <person name="Li M.H."/>
            <person name="Liu K.W."/>
            <person name="Li Z."/>
            <person name="Lu H.C."/>
            <person name="Ye Q.L."/>
            <person name="Zhang D."/>
            <person name="Wang J.Y."/>
            <person name="Li Y.F."/>
            <person name="Zhong Z.M."/>
            <person name="Liu X."/>
            <person name="Yu X."/>
            <person name="Liu D.K."/>
            <person name="Tu X.D."/>
            <person name="Liu B."/>
            <person name="Hao Y."/>
            <person name="Liao X.Y."/>
            <person name="Jiang Y.T."/>
            <person name="Sun W.H."/>
            <person name="Chen J."/>
            <person name="Chen Y.Q."/>
            <person name="Ai Y."/>
            <person name="Zhai J.W."/>
            <person name="Wu S.S."/>
            <person name="Zhou Z."/>
            <person name="Hsiao Y.Y."/>
            <person name="Wu W.L."/>
            <person name="Chen Y.Y."/>
            <person name="Lin Y.F."/>
            <person name="Hsu J.L."/>
            <person name="Li C.Y."/>
            <person name="Wang Z.W."/>
            <person name="Zhao X."/>
            <person name="Zhong W.Y."/>
            <person name="Ma X.K."/>
            <person name="Ma L."/>
            <person name="Huang J."/>
            <person name="Chen G.Z."/>
            <person name="Huang M.Z."/>
            <person name="Huang L."/>
            <person name="Peng D.H."/>
            <person name="Luo Y.B."/>
            <person name="Zou S.Q."/>
            <person name="Chen S.P."/>
            <person name="Lan S."/>
            <person name="Tsai W.C."/>
            <person name="Van de Peer Y."/>
            <person name="Liu Z.J."/>
        </authorList>
    </citation>
    <scope>NUCLEOTIDE SEQUENCE [LARGE SCALE GENOMIC DNA]</scope>
    <source>
        <strain evidence="4">Lor288</strain>
    </source>
</reference>
<dbReference type="Proteomes" id="UP001412067">
    <property type="component" value="Unassembled WGS sequence"/>
</dbReference>
<gene>
    <name evidence="4" type="ORF">KSP40_PGU021790</name>
</gene>
<protein>
    <recommendedName>
        <fullName evidence="3">Prolamin-like domain-containing protein</fullName>
    </recommendedName>
</protein>
<evidence type="ECO:0000313" key="4">
    <source>
        <dbReference type="EMBL" id="KAK8962590.1"/>
    </source>
</evidence>
<feature type="signal peptide" evidence="2">
    <location>
        <begin position="1"/>
        <end position="27"/>
    </location>
</feature>
<evidence type="ECO:0000256" key="1">
    <source>
        <dbReference type="ARBA" id="ARBA00022729"/>
    </source>
</evidence>
<dbReference type="EMBL" id="JBBWWR010000008">
    <property type="protein sequence ID" value="KAK8962590.1"/>
    <property type="molecule type" value="Genomic_DNA"/>
</dbReference>